<dbReference type="NCBIfam" id="TIGR00231">
    <property type="entry name" value="small_GTP"/>
    <property type="match status" value="1"/>
</dbReference>
<evidence type="ECO:0000313" key="5">
    <source>
        <dbReference type="Proteomes" id="UP001158576"/>
    </source>
</evidence>
<gene>
    <name evidence="4" type="ORF">OKIOD_LOCUS15036</name>
</gene>
<evidence type="ECO:0000256" key="2">
    <source>
        <dbReference type="ARBA" id="ARBA00023134"/>
    </source>
</evidence>
<dbReference type="SMART" id="SM00175">
    <property type="entry name" value="RAB"/>
    <property type="match status" value="1"/>
</dbReference>
<dbReference type="Gene3D" id="3.40.50.300">
    <property type="entry name" value="P-loop containing nucleotide triphosphate hydrolases"/>
    <property type="match status" value="1"/>
</dbReference>
<dbReference type="Proteomes" id="UP001158576">
    <property type="component" value="Chromosome 2"/>
</dbReference>
<dbReference type="EMBL" id="OU015567">
    <property type="protein sequence ID" value="CAG5112009.1"/>
    <property type="molecule type" value="Genomic_DNA"/>
</dbReference>
<dbReference type="PRINTS" id="PR00328">
    <property type="entry name" value="SAR1GTPBP"/>
</dbReference>
<dbReference type="Pfam" id="PF00025">
    <property type="entry name" value="Arf"/>
    <property type="match status" value="1"/>
</dbReference>
<comment type="similarity">
    <text evidence="3">Belongs to the small GTPase superfamily. Arf family.</text>
</comment>
<evidence type="ECO:0000256" key="3">
    <source>
        <dbReference type="RuleBase" id="RU003925"/>
    </source>
</evidence>
<dbReference type="InterPro" id="IPR024156">
    <property type="entry name" value="Small_GTPase_ARF"/>
</dbReference>
<reference evidence="4 5" key="1">
    <citation type="submission" date="2021-04" db="EMBL/GenBank/DDBJ databases">
        <authorList>
            <person name="Bliznina A."/>
        </authorList>
    </citation>
    <scope>NUCLEOTIDE SEQUENCE [LARGE SCALE GENOMIC DNA]</scope>
</reference>
<dbReference type="PROSITE" id="PS51417">
    <property type="entry name" value="ARF"/>
    <property type="match status" value="1"/>
</dbReference>
<dbReference type="InterPro" id="IPR005225">
    <property type="entry name" value="Small_GTP-bd"/>
</dbReference>
<dbReference type="SUPFAM" id="SSF52540">
    <property type="entry name" value="P-loop containing nucleoside triphosphate hydrolases"/>
    <property type="match status" value="1"/>
</dbReference>
<keyword evidence="1 3" id="KW-0547">Nucleotide-binding</keyword>
<dbReference type="InterPro" id="IPR027417">
    <property type="entry name" value="P-loop_NTPase"/>
</dbReference>
<dbReference type="SMART" id="SM00178">
    <property type="entry name" value="SAR"/>
    <property type="match status" value="1"/>
</dbReference>
<name>A0ABN7T9K2_OIKDI</name>
<dbReference type="PANTHER" id="PTHR11711">
    <property type="entry name" value="ADP RIBOSYLATION FACTOR-RELATED"/>
    <property type="match status" value="1"/>
</dbReference>
<evidence type="ECO:0000313" key="4">
    <source>
        <dbReference type="EMBL" id="CAG5112009.1"/>
    </source>
</evidence>
<accession>A0ABN7T9K2</accession>
<dbReference type="InterPro" id="IPR006689">
    <property type="entry name" value="Small_GTPase_ARF/SAR"/>
</dbReference>
<proteinExistence type="inferred from homology"/>
<sequence>MGISSSKKKELRILMLGLDSAGKTTILYKLKSLNELQTLPTVGFNVESVKYKGVMLNIWDVGGQDKIRALWRHYYTGTQGLIFVLDCADEDRFQEARKEFLKIVNNTDMKGSPVLVFANKQDQKHAIKATHVPNILGLDKLTNHAWFVQPSCAHKGVGLDTGLNWLIEQAHKNMKKRKR</sequence>
<keyword evidence="5" id="KW-1185">Reference proteome</keyword>
<evidence type="ECO:0000256" key="1">
    <source>
        <dbReference type="ARBA" id="ARBA00022741"/>
    </source>
</evidence>
<dbReference type="CDD" id="cd00878">
    <property type="entry name" value="Arf_Arl"/>
    <property type="match status" value="1"/>
</dbReference>
<protein>
    <submittedName>
        <fullName evidence="4">Oidioi.mRNA.OKI2018_I69.chr2.g6271.t1.cds</fullName>
    </submittedName>
</protein>
<organism evidence="4 5">
    <name type="scientific">Oikopleura dioica</name>
    <name type="common">Tunicate</name>
    <dbReference type="NCBI Taxonomy" id="34765"/>
    <lineage>
        <taxon>Eukaryota</taxon>
        <taxon>Metazoa</taxon>
        <taxon>Chordata</taxon>
        <taxon>Tunicata</taxon>
        <taxon>Appendicularia</taxon>
        <taxon>Copelata</taxon>
        <taxon>Oikopleuridae</taxon>
        <taxon>Oikopleura</taxon>
    </lineage>
</organism>
<dbReference type="SMART" id="SM00177">
    <property type="entry name" value="ARF"/>
    <property type="match status" value="1"/>
</dbReference>
<keyword evidence="2 3" id="KW-0342">GTP-binding</keyword>